<dbReference type="PANTHER" id="PTHR34501">
    <property type="entry name" value="PROTEIN YDDL-RELATED"/>
    <property type="match status" value="1"/>
</dbReference>
<dbReference type="SUPFAM" id="SSF56935">
    <property type="entry name" value="Porins"/>
    <property type="match status" value="1"/>
</dbReference>
<dbReference type="PRINTS" id="PR00184">
    <property type="entry name" value="NEISSPPORIN"/>
</dbReference>
<evidence type="ECO:0000256" key="4">
    <source>
        <dbReference type="ARBA" id="ARBA00022452"/>
    </source>
</evidence>
<sequence>MKKTILAAAALGSFSIVAQAQSSVTLYGLLDAGITYANKVATSTGHDSLVKYGDGVASGSRWGLRGTEDLGGGLKAIFVLESGFSTGDGTSGQGGALFGRQAFVGLAKDGIGSLTFGRQYSFSTDYIGANYTMGSQTPAGNYAYHINDLDQLTSSRINNAVKFSSANFAGLTFGAMYGFSNSTQFAGTPTTTAGTTTTQGSSSTYSFGANYATGPFGIGAAYTNIRFPNGATPAFSVSIANVNTLGLRDLETFGVGARYAIASGLVFANWTHTKFEPLTGESSKLNNYEIGGRWGFTPALSAGLGYTFSKLDDRFEGKWHQINSSVDYALSKRTDVYLLGIYQKASGSNVVAGRNVPVQAEIGSSSSFIGNAGANTQFVTRVGLRHRF</sequence>
<dbReference type="InterPro" id="IPR050298">
    <property type="entry name" value="Gram-neg_bact_OMP"/>
</dbReference>
<dbReference type="Pfam" id="PF13609">
    <property type="entry name" value="Porin_4"/>
    <property type="match status" value="1"/>
</dbReference>
<reference evidence="13 14" key="1">
    <citation type="submission" date="2018-01" db="EMBL/GenBank/DDBJ databases">
        <title>Species boundaries and ecological features among Paraburkholderia terrae DSMZ17804T, P. hospita DSMZ17164T and P. caribensis DSMZ13236T.</title>
        <authorList>
            <person name="Pratama A.A."/>
        </authorList>
    </citation>
    <scope>NUCLEOTIDE SEQUENCE [LARGE SCALE GENOMIC DNA]</scope>
    <source>
        <strain evidence="13 14">DSM 17804</strain>
    </source>
</reference>
<proteinExistence type="predicted"/>
<evidence type="ECO:0000256" key="1">
    <source>
        <dbReference type="ARBA" id="ARBA00004571"/>
    </source>
</evidence>
<keyword evidence="5" id="KW-0812">Transmembrane</keyword>
<keyword evidence="10" id="KW-0998">Cell outer membrane</keyword>
<comment type="subunit">
    <text evidence="2">Homotrimer.</text>
</comment>
<evidence type="ECO:0000256" key="6">
    <source>
        <dbReference type="ARBA" id="ARBA00022729"/>
    </source>
</evidence>
<evidence type="ECO:0000256" key="7">
    <source>
        <dbReference type="ARBA" id="ARBA00023065"/>
    </source>
</evidence>
<dbReference type="GO" id="GO:0015288">
    <property type="term" value="F:porin activity"/>
    <property type="evidence" value="ECO:0007669"/>
    <property type="project" value="UniProtKB-KW"/>
</dbReference>
<dbReference type="InterPro" id="IPR033900">
    <property type="entry name" value="Gram_neg_porin_domain"/>
</dbReference>
<evidence type="ECO:0000313" key="14">
    <source>
        <dbReference type="Proteomes" id="UP000243502"/>
    </source>
</evidence>
<feature type="chain" id="PRO_5014445488" evidence="11">
    <location>
        <begin position="21"/>
        <end position="388"/>
    </location>
</feature>
<dbReference type="RefSeq" id="WP_042308666.1">
    <property type="nucleotide sequence ID" value="NZ_CP026113.1"/>
</dbReference>
<evidence type="ECO:0000256" key="2">
    <source>
        <dbReference type="ARBA" id="ARBA00011233"/>
    </source>
</evidence>
<dbReference type="GO" id="GO:0034220">
    <property type="term" value="P:monoatomic ion transmembrane transport"/>
    <property type="evidence" value="ECO:0007669"/>
    <property type="project" value="InterPro"/>
</dbReference>
<dbReference type="PRINTS" id="PR00182">
    <property type="entry name" value="ECOLNEIPORIN"/>
</dbReference>
<feature type="signal peptide" evidence="11">
    <location>
        <begin position="1"/>
        <end position="20"/>
    </location>
</feature>
<keyword evidence="6 11" id="KW-0732">Signal</keyword>
<evidence type="ECO:0000256" key="3">
    <source>
        <dbReference type="ARBA" id="ARBA00022448"/>
    </source>
</evidence>
<dbReference type="EMBL" id="CP026113">
    <property type="protein sequence ID" value="AUT65250.1"/>
    <property type="molecule type" value="Genomic_DNA"/>
</dbReference>
<dbReference type="CDD" id="cd00342">
    <property type="entry name" value="gram_neg_porins"/>
    <property type="match status" value="1"/>
</dbReference>
<dbReference type="Proteomes" id="UP000243502">
    <property type="component" value="Chromosome 3"/>
</dbReference>
<protein>
    <submittedName>
        <fullName evidence="13">Porin</fullName>
    </submittedName>
</protein>
<evidence type="ECO:0000313" key="13">
    <source>
        <dbReference type="EMBL" id="AUT65250.1"/>
    </source>
</evidence>
<evidence type="ECO:0000256" key="9">
    <source>
        <dbReference type="ARBA" id="ARBA00023136"/>
    </source>
</evidence>
<keyword evidence="9" id="KW-0472">Membrane</keyword>
<dbReference type="PANTHER" id="PTHR34501:SF9">
    <property type="entry name" value="MAJOR OUTER MEMBRANE PROTEIN P.IA"/>
    <property type="match status" value="1"/>
</dbReference>
<dbReference type="InterPro" id="IPR002299">
    <property type="entry name" value="Porin_Neis"/>
</dbReference>
<keyword evidence="3" id="KW-0813">Transport</keyword>
<comment type="subcellular location">
    <subcellularLocation>
        <location evidence="1">Cell outer membrane</location>
        <topology evidence="1">Multi-pass membrane protein</topology>
    </subcellularLocation>
</comment>
<feature type="domain" description="Porin" evidence="12">
    <location>
        <begin position="7"/>
        <end position="338"/>
    </location>
</feature>
<accession>A0A2I8F0J9</accession>
<keyword evidence="7" id="KW-0406">Ion transport</keyword>
<keyword evidence="4" id="KW-1134">Transmembrane beta strand</keyword>
<dbReference type="InterPro" id="IPR001702">
    <property type="entry name" value="Porin_Gram-ve"/>
</dbReference>
<dbReference type="KEGG" id="pter:C2L65_37475"/>
<dbReference type="InterPro" id="IPR023614">
    <property type="entry name" value="Porin_dom_sf"/>
</dbReference>
<organism evidence="13 14">
    <name type="scientific">Paraburkholderia terrae</name>
    <dbReference type="NCBI Taxonomy" id="311230"/>
    <lineage>
        <taxon>Bacteria</taxon>
        <taxon>Pseudomonadati</taxon>
        <taxon>Pseudomonadota</taxon>
        <taxon>Betaproteobacteria</taxon>
        <taxon>Burkholderiales</taxon>
        <taxon>Burkholderiaceae</taxon>
        <taxon>Paraburkholderia</taxon>
    </lineage>
</organism>
<dbReference type="AlphaFoldDB" id="A0A2I8F0J9"/>
<dbReference type="OrthoDB" id="8982743at2"/>
<keyword evidence="8" id="KW-0626">Porin</keyword>
<dbReference type="GO" id="GO:0009279">
    <property type="term" value="C:cell outer membrane"/>
    <property type="evidence" value="ECO:0007669"/>
    <property type="project" value="UniProtKB-SubCell"/>
</dbReference>
<evidence type="ECO:0000259" key="12">
    <source>
        <dbReference type="Pfam" id="PF13609"/>
    </source>
</evidence>
<dbReference type="Gene3D" id="2.40.160.10">
    <property type="entry name" value="Porin"/>
    <property type="match status" value="1"/>
</dbReference>
<evidence type="ECO:0000256" key="11">
    <source>
        <dbReference type="SAM" id="SignalP"/>
    </source>
</evidence>
<evidence type="ECO:0000256" key="8">
    <source>
        <dbReference type="ARBA" id="ARBA00023114"/>
    </source>
</evidence>
<dbReference type="GO" id="GO:0046930">
    <property type="term" value="C:pore complex"/>
    <property type="evidence" value="ECO:0007669"/>
    <property type="project" value="UniProtKB-KW"/>
</dbReference>
<gene>
    <name evidence="13" type="ORF">C2L65_37475</name>
</gene>
<evidence type="ECO:0000256" key="5">
    <source>
        <dbReference type="ARBA" id="ARBA00022692"/>
    </source>
</evidence>
<evidence type="ECO:0000256" key="10">
    <source>
        <dbReference type="ARBA" id="ARBA00023237"/>
    </source>
</evidence>
<name>A0A2I8F0J9_9BURK</name>